<dbReference type="EMBL" id="JBBNAG010000013">
    <property type="protein sequence ID" value="KAK9082852.1"/>
    <property type="molecule type" value="Genomic_DNA"/>
</dbReference>
<reference evidence="1 2" key="1">
    <citation type="submission" date="2024-01" db="EMBL/GenBank/DDBJ databases">
        <title>Genome assemblies of Stephania.</title>
        <authorList>
            <person name="Yang L."/>
        </authorList>
    </citation>
    <scope>NUCLEOTIDE SEQUENCE [LARGE SCALE GENOMIC DNA]</scope>
    <source>
        <strain evidence="1">JXDWG</strain>
        <tissue evidence="1">Leaf</tissue>
    </source>
</reference>
<accession>A0AAP0E113</accession>
<gene>
    <name evidence="1" type="ORF">Scep_029323</name>
</gene>
<dbReference type="AlphaFoldDB" id="A0AAP0E113"/>
<name>A0AAP0E113_9MAGN</name>
<keyword evidence="2" id="KW-1185">Reference proteome</keyword>
<evidence type="ECO:0000313" key="1">
    <source>
        <dbReference type="EMBL" id="KAK9082852.1"/>
    </source>
</evidence>
<organism evidence="1 2">
    <name type="scientific">Stephania cephalantha</name>
    <dbReference type="NCBI Taxonomy" id="152367"/>
    <lineage>
        <taxon>Eukaryota</taxon>
        <taxon>Viridiplantae</taxon>
        <taxon>Streptophyta</taxon>
        <taxon>Embryophyta</taxon>
        <taxon>Tracheophyta</taxon>
        <taxon>Spermatophyta</taxon>
        <taxon>Magnoliopsida</taxon>
        <taxon>Ranunculales</taxon>
        <taxon>Menispermaceae</taxon>
        <taxon>Menispermoideae</taxon>
        <taxon>Cissampelideae</taxon>
        <taxon>Stephania</taxon>
    </lineage>
</organism>
<protein>
    <submittedName>
        <fullName evidence="1">Uncharacterized protein</fullName>
    </submittedName>
</protein>
<dbReference type="Proteomes" id="UP001419268">
    <property type="component" value="Unassembled WGS sequence"/>
</dbReference>
<proteinExistence type="predicted"/>
<evidence type="ECO:0000313" key="2">
    <source>
        <dbReference type="Proteomes" id="UP001419268"/>
    </source>
</evidence>
<sequence length="70" mass="7922">MVGVVGGLGVIGKDGRCSVFPFENPRNSIFTQKMENGEVIFFKFFLNWSRKNKFMRTELIPPTSEPPLGK</sequence>
<comment type="caution">
    <text evidence="1">The sequence shown here is derived from an EMBL/GenBank/DDBJ whole genome shotgun (WGS) entry which is preliminary data.</text>
</comment>